<organism evidence="1 2">
    <name type="scientific">Oryzias sinensis</name>
    <name type="common">Chinese medaka</name>
    <dbReference type="NCBI Taxonomy" id="183150"/>
    <lineage>
        <taxon>Eukaryota</taxon>
        <taxon>Metazoa</taxon>
        <taxon>Chordata</taxon>
        <taxon>Craniata</taxon>
        <taxon>Vertebrata</taxon>
        <taxon>Euteleostomi</taxon>
        <taxon>Actinopterygii</taxon>
        <taxon>Neopterygii</taxon>
        <taxon>Teleostei</taxon>
        <taxon>Neoteleostei</taxon>
        <taxon>Acanthomorphata</taxon>
        <taxon>Ovalentaria</taxon>
        <taxon>Atherinomorphae</taxon>
        <taxon>Beloniformes</taxon>
        <taxon>Adrianichthyidae</taxon>
        <taxon>Oryziinae</taxon>
        <taxon>Oryzias</taxon>
    </lineage>
</organism>
<protein>
    <submittedName>
        <fullName evidence="1">Uncharacterized protein</fullName>
    </submittedName>
</protein>
<reference evidence="1" key="2">
    <citation type="submission" date="2025-09" db="UniProtKB">
        <authorList>
            <consortium name="Ensembl"/>
        </authorList>
    </citation>
    <scope>IDENTIFICATION</scope>
</reference>
<evidence type="ECO:0000313" key="1">
    <source>
        <dbReference type="Ensembl" id="ENSOSIP00000029554.1"/>
    </source>
</evidence>
<evidence type="ECO:0000313" key="2">
    <source>
        <dbReference type="Proteomes" id="UP000694383"/>
    </source>
</evidence>
<dbReference type="Ensembl" id="ENSOSIT00000031149.1">
    <property type="protein sequence ID" value="ENSOSIP00000029554.1"/>
    <property type="gene ID" value="ENSOSIG00000015305.1"/>
</dbReference>
<reference evidence="1" key="1">
    <citation type="submission" date="2025-08" db="UniProtKB">
        <authorList>
            <consortium name="Ensembl"/>
        </authorList>
    </citation>
    <scope>IDENTIFICATION</scope>
</reference>
<accession>A0A8C7YNV9</accession>
<dbReference type="Proteomes" id="UP000694383">
    <property type="component" value="Unplaced"/>
</dbReference>
<dbReference type="AlphaFoldDB" id="A0A8C7YNV9"/>
<keyword evidence="2" id="KW-1185">Reference proteome</keyword>
<name>A0A8C7YNV9_9TELE</name>
<sequence length="90" mass="10143">MLHSNKKLQPKTSTGYQDGALILLKLRPLVFAQLDDSSFPLGSFSSSLSACVTKYPNIHVYCDDCMSHMHECMLGFMQIYKLVMSCICFL</sequence>
<proteinExistence type="predicted"/>